<evidence type="ECO:0000256" key="1">
    <source>
        <dbReference type="ARBA" id="ARBA00006485"/>
    </source>
</evidence>
<evidence type="ECO:0000256" key="9">
    <source>
        <dbReference type="ARBA" id="ARBA00022777"/>
    </source>
</evidence>
<dbReference type="InterPro" id="IPR017441">
    <property type="entry name" value="Protein_kinase_ATP_BS"/>
</dbReference>
<proteinExistence type="inferred from homology"/>
<name>A0AAJ6XCQ1_POPEU</name>
<dbReference type="GO" id="GO:0005634">
    <property type="term" value="C:nucleus"/>
    <property type="evidence" value="ECO:0007669"/>
    <property type="project" value="TreeGrafter"/>
</dbReference>
<protein>
    <recommendedName>
        <fullName evidence="2">cyclin-dependent kinase</fullName>
        <ecNumber evidence="2">2.7.11.22</ecNumber>
    </recommendedName>
</protein>
<dbReference type="PROSITE" id="PS00107">
    <property type="entry name" value="PROTEIN_KINASE_ATP"/>
    <property type="match status" value="1"/>
</dbReference>
<gene>
    <name evidence="18" type="primary">LOC105117615</name>
</gene>
<dbReference type="SMART" id="SM00220">
    <property type="entry name" value="S_TKc"/>
    <property type="match status" value="1"/>
</dbReference>
<evidence type="ECO:0000256" key="15">
    <source>
        <dbReference type="RuleBase" id="RU000304"/>
    </source>
</evidence>
<evidence type="ECO:0000256" key="6">
    <source>
        <dbReference type="ARBA" id="ARBA00022679"/>
    </source>
</evidence>
<dbReference type="GO" id="GO:0051445">
    <property type="term" value="P:regulation of meiotic cell cycle"/>
    <property type="evidence" value="ECO:0007669"/>
    <property type="project" value="TreeGrafter"/>
</dbReference>
<dbReference type="InterPro" id="IPR050108">
    <property type="entry name" value="CDK"/>
</dbReference>
<dbReference type="GO" id="GO:0010468">
    <property type="term" value="P:regulation of gene expression"/>
    <property type="evidence" value="ECO:0007669"/>
    <property type="project" value="TreeGrafter"/>
</dbReference>
<evidence type="ECO:0000256" key="2">
    <source>
        <dbReference type="ARBA" id="ARBA00012425"/>
    </source>
</evidence>
<keyword evidence="7 14" id="KW-0547">Nucleotide-binding</keyword>
<evidence type="ECO:0000256" key="3">
    <source>
        <dbReference type="ARBA" id="ARBA00022527"/>
    </source>
</evidence>
<keyword evidence="4" id="KW-0597">Phosphoprotein</keyword>
<dbReference type="GO" id="GO:0030332">
    <property type="term" value="F:cyclin binding"/>
    <property type="evidence" value="ECO:0007669"/>
    <property type="project" value="TreeGrafter"/>
</dbReference>
<evidence type="ECO:0000256" key="12">
    <source>
        <dbReference type="ARBA" id="ARBA00047811"/>
    </source>
</evidence>
<dbReference type="GeneID" id="105117615"/>
<keyword evidence="5 18" id="KW-0132">Cell division</keyword>
<evidence type="ECO:0000256" key="8">
    <source>
        <dbReference type="ARBA" id="ARBA00022776"/>
    </source>
</evidence>
<dbReference type="GO" id="GO:0005524">
    <property type="term" value="F:ATP binding"/>
    <property type="evidence" value="ECO:0007669"/>
    <property type="project" value="UniProtKB-UniRule"/>
</dbReference>
<dbReference type="GO" id="GO:0005737">
    <property type="term" value="C:cytoplasm"/>
    <property type="evidence" value="ECO:0007669"/>
    <property type="project" value="TreeGrafter"/>
</dbReference>
<comment type="catalytic activity">
    <reaction evidence="12">
        <text>L-threonyl-[protein] + ATP = O-phospho-L-threonyl-[protein] + ADP + H(+)</text>
        <dbReference type="Rhea" id="RHEA:46608"/>
        <dbReference type="Rhea" id="RHEA-COMP:11060"/>
        <dbReference type="Rhea" id="RHEA-COMP:11605"/>
        <dbReference type="ChEBI" id="CHEBI:15378"/>
        <dbReference type="ChEBI" id="CHEBI:30013"/>
        <dbReference type="ChEBI" id="CHEBI:30616"/>
        <dbReference type="ChEBI" id="CHEBI:61977"/>
        <dbReference type="ChEBI" id="CHEBI:456216"/>
        <dbReference type="EC" id="2.7.11.22"/>
    </reaction>
</comment>
<comment type="similarity">
    <text evidence="1">Belongs to the protein kinase superfamily. CMGC Ser/Thr protein kinase family. CDC2/CDKX subfamily.</text>
</comment>
<feature type="binding site" evidence="14">
    <location>
        <position position="36"/>
    </location>
    <ligand>
        <name>ATP</name>
        <dbReference type="ChEBI" id="CHEBI:30616"/>
    </ligand>
</feature>
<accession>A0AAJ6XCQ1</accession>
<evidence type="ECO:0000256" key="13">
    <source>
        <dbReference type="ARBA" id="ARBA00048367"/>
    </source>
</evidence>
<evidence type="ECO:0000256" key="7">
    <source>
        <dbReference type="ARBA" id="ARBA00022741"/>
    </source>
</evidence>
<dbReference type="Gene3D" id="3.30.200.20">
    <property type="entry name" value="Phosphorylase Kinase, domain 1"/>
    <property type="match status" value="1"/>
</dbReference>
<keyword evidence="10 14" id="KW-0067">ATP-binding</keyword>
<dbReference type="PANTHER" id="PTHR24056:SF548">
    <property type="entry name" value="CYCLIN-DEPENDENT KINASE A-1"/>
    <property type="match status" value="1"/>
</dbReference>
<reference evidence="18" key="1">
    <citation type="submission" date="2025-08" db="UniProtKB">
        <authorList>
            <consortium name="RefSeq"/>
        </authorList>
    </citation>
    <scope>IDENTIFICATION</scope>
</reference>
<dbReference type="EC" id="2.7.11.22" evidence="2"/>
<evidence type="ECO:0000256" key="14">
    <source>
        <dbReference type="PROSITE-ProRule" id="PRU10141"/>
    </source>
</evidence>
<dbReference type="AlphaFoldDB" id="A0AAJ6XCQ1"/>
<evidence type="ECO:0000313" key="18">
    <source>
        <dbReference type="RefSeq" id="XP_011013649.1"/>
    </source>
</evidence>
<dbReference type="PANTHER" id="PTHR24056">
    <property type="entry name" value="CELL DIVISION PROTEIN KINASE"/>
    <property type="match status" value="1"/>
</dbReference>
<dbReference type="SUPFAM" id="SSF56112">
    <property type="entry name" value="Protein kinase-like (PK-like)"/>
    <property type="match status" value="1"/>
</dbReference>
<evidence type="ECO:0000256" key="10">
    <source>
        <dbReference type="ARBA" id="ARBA00022840"/>
    </source>
</evidence>
<dbReference type="Proteomes" id="UP000694918">
    <property type="component" value="Unplaced"/>
</dbReference>
<dbReference type="PROSITE" id="PS00108">
    <property type="entry name" value="PROTEIN_KINASE_ST"/>
    <property type="match status" value="1"/>
</dbReference>
<sequence length="343" mass="38100">MENYEIKMDGYPLGGGAYGIVYSAIDKATNQAVALKMIPLLHAEITKRLAGEIYLLYEIEHPNIVRCAVSSTQKRGCPPMTLNIYMKLIHRLQRAFFHDGNLCLVFEQFNFSMKELLEAKSPRFKDPDIIKDLMRQILSGTSYCHGLGILHRDLKPENVLISGEKLVLSDFGSARGFINSNTTLSPQVTTIAYRAPEMLLGAPTYTGAVDVWSIGCIFAEMVRGKDLFVGHSEIEVLKEIFSIIGTPKEDELSSLPSFRLAIPNNKPKDLTEVVPQLNDDGIDLLGKMLVLDPRARITAKAALAHPYFTKQEICGARKFTHAGIDPTLCCKYDIMFSNIVATG</sequence>
<evidence type="ECO:0000256" key="5">
    <source>
        <dbReference type="ARBA" id="ARBA00022618"/>
    </source>
</evidence>
<organism evidence="17 18">
    <name type="scientific">Populus euphratica</name>
    <name type="common">Euphrates poplar</name>
    <dbReference type="NCBI Taxonomy" id="75702"/>
    <lineage>
        <taxon>Eukaryota</taxon>
        <taxon>Viridiplantae</taxon>
        <taxon>Streptophyta</taxon>
        <taxon>Embryophyta</taxon>
        <taxon>Tracheophyta</taxon>
        <taxon>Spermatophyta</taxon>
        <taxon>Magnoliopsida</taxon>
        <taxon>eudicotyledons</taxon>
        <taxon>Gunneridae</taxon>
        <taxon>Pentapetalae</taxon>
        <taxon>rosids</taxon>
        <taxon>fabids</taxon>
        <taxon>Malpighiales</taxon>
        <taxon>Salicaceae</taxon>
        <taxon>Saliceae</taxon>
        <taxon>Populus</taxon>
    </lineage>
</organism>
<dbReference type="PROSITE" id="PS50011">
    <property type="entry name" value="PROTEIN_KINASE_DOM"/>
    <property type="match status" value="1"/>
</dbReference>
<dbReference type="Gene3D" id="1.10.510.10">
    <property type="entry name" value="Transferase(Phosphotransferase) domain 1"/>
    <property type="match status" value="1"/>
</dbReference>
<dbReference type="GO" id="GO:0004693">
    <property type="term" value="F:cyclin-dependent protein serine/threonine kinase activity"/>
    <property type="evidence" value="ECO:0007669"/>
    <property type="project" value="UniProtKB-EC"/>
</dbReference>
<feature type="domain" description="Protein kinase" evidence="16">
    <location>
        <begin position="7"/>
        <end position="308"/>
    </location>
</feature>
<dbReference type="GO" id="GO:0000082">
    <property type="term" value="P:G1/S transition of mitotic cell cycle"/>
    <property type="evidence" value="ECO:0007669"/>
    <property type="project" value="TreeGrafter"/>
</dbReference>
<dbReference type="InterPro" id="IPR000719">
    <property type="entry name" value="Prot_kinase_dom"/>
</dbReference>
<keyword evidence="3 15" id="KW-0723">Serine/threonine-protein kinase</keyword>
<dbReference type="FunFam" id="1.10.510.10:FF:000624">
    <property type="entry name" value="Mitogen-activated protein kinase"/>
    <property type="match status" value="1"/>
</dbReference>
<dbReference type="InterPro" id="IPR008271">
    <property type="entry name" value="Ser/Thr_kinase_AS"/>
</dbReference>
<keyword evidence="9" id="KW-0418">Kinase</keyword>
<dbReference type="Pfam" id="PF00069">
    <property type="entry name" value="Pkinase"/>
    <property type="match status" value="1"/>
</dbReference>
<keyword evidence="17" id="KW-1185">Reference proteome</keyword>
<evidence type="ECO:0000313" key="17">
    <source>
        <dbReference type="Proteomes" id="UP000694918"/>
    </source>
</evidence>
<dbReference type="KEGG" id="peu:105117615"/>
<dbReference type="GO" id="GO:0051301">
    <property type="term" value="P:cell division"/>
    <property type="evidence" value="ECO:0007669"/>
    <property type="project" value="UniProtKB-KW"/>
</dbReference>
<dbReference type="GO" id="GO:0010389">
    <property type="term" value="P:regulation of G2/M transition of mitotic cell cycle"/>
    <property type="evidence" value="ECO:0007669"/>
    <property type="project" value="TreeGrafter"/>
</dbReference>
<comment type="catalytic activity">
    <reaction evidence="13">
        <text>L-seryl-[protein] + ATP = O-phospho-L-seryl-[protein] + ADP + H(+)</text>
        <dbReference type="Rhea" id="RHEA:17989"/>
        <dbReference type="Rhea" id="RHEA-COMP:9863"/>
        <dbReference type="Rhea" id="RHEA-COMP:11604"/>
        <dbReference type="ChEBI" id="CHEBI:15378"/>
        <dbReference type="ChEBI" id="CHEBI:29999"/>
        <dbReference type="ChEBI" id="CHEBI:30616"/>
        <dbReference type="ChEBI" id="CHEBI:83421"/>
        <dbReference type="ChEBI" id="CHEBI:456216"/>
        <dbReference type="EC" id="2.7.11.22"/>
    </reaction>
</comment>
<dbReference type="GO" id="GO:0007165">
    <property type="term" value="P:signal transduction"/>
    <property type="evidence" value="ECO:0007669"/>
    <property type="project" value="TreeGrafter"/>
</dbReference>
<dbReference type="RefSeq" id="XP_011013649.1">
    <property type="nucleotide sequence ID" value="XM_011015347.1"/>
</dbReference>
<dbReference type="InterPro" id="IPR011009">
    <property type="entry name" value="Kinase-like_dom_sf"/>
</dbReference>
<evidence type="ECO:0000259" key="16">
    <source>
        <dbReference type="PROSITE" id="PS50011"/>
    </source>
</evidence>
<keyword evidence="6" id="KW-0808">Transferase</keyword>
<evidence type="ECO:0000256" key="11">
    <source>
        <dbReference type="ARBA" id="ARBA00023306"/>
    </source>
</evidence>
<keyword evidence="11" id="KW-0131">Cell cycle</keyword>
<evidence type="ECO:0000256" key="4">
    <source>
        <dbReference type="ARBA" id="ARBA00022553"/>
    </source>
</evidence>
<keyword evidence="8" id="KW-0498">Mitosis</keyword>
<dbReference type="GO" id="GO:0000307">
    <property type="term" value="C:cyclin-dependent protein kinase holoenzyme complex"/>
    <property type="evidence" value="ECO:0007669"/>
    <property type="project" value="TreeGrafter"/>
</dbReference>